<feature type="region of interest" description="Disordered" evidence="1">
    <location>
        <begin position="1"/>
        <end position="74"/>
    </location>
</feature>
<dbReference type="AlphaFoldDB" id="A0A9Q3HG24"/>
<evidence type="ECO:0000256" key="1">
    <source>
        <dbReference type="SAM" id="MobiDB-lite"/>
    </source>
</evidence>
<feature type="compositionally biased region" description="Polar residues" evidence="1">
    <location>
        <begin position="30"/>
        <end position="42"/>
    </location>
</feature>
<reference evidence="2" key="1">
    <citation type="submission" date="2021-03" db="EMBL/GenBank/DDBJ databases">
        <title>Draft genome sequence of rust myrtle Austropuccinia psidii MF-1, a brazilian biotype.</title>
        <authorList>
            <person name="Quecine M.C."/>
            <person name="Pachon D.M.R."/>
            <person name="Bonatelli M.L."/>
            <person name="Correr F.H."/>
            <person name="Franceschini L.M."/>
            <person name="Leite T.F."/>
            <person name="Margarido G.R.A."/>
            <person name="Almeida C.A."/>
            <person name="Ferrarezi J.A."/>
            <person name="Labate C.A."/>
        </authorList>
    </citation>
    <scope>NUCLEOTIDE SEQUENCE</scope>
    <source>
        <strain evidence="2">MF-1</strain>
    </source>
</reference>
<name>A0A9Q3HG24_9BASI</name>
<sequence>MESTIIQISDHKDKGMAQKRREASKEKAPVSSTSKTQANQPPQEVRKNKKRNWRKPYFPSYRFPKIQSNTMGNGFNMSRTFMELKENEEQRMRQPSFPNK</sequence>
<dbReference type="EMBL" id="AVOT02015930">
    <property type="protein sequence ID" value="MBW0500650.1"/>
    <property type="molecule type" value="Genomic_DNA"/>
</dbReference>
<protein>
    <submittedName>
        <fullName evidence="2">Uncharacterized protein</fullName>
    </submittedName>
</protein>
<dbReference type="Proteomes" id="UP000765509">
    <property type="component" value="Unassembled WGS sequence"/>
</dbReference>
<comment type="caution">
    <text evidence="2">The sequence shown here is derived from an EMBL/GenBank/DDBJ whole genome shotgun (WGS) entry which is preliminary data.</text>
</comment>
<feature type="compositionally biased region" description="Basic and acidic residues" evidence="1">
    <location>
        <begin position="9"/>
        <end position="28"/>
    </location>
</feature>
<accession>A0A9Q3HG24</accession>
<evidence type="ECO:0000313" key="2">
    <source>
        <dbReference type="EMBL" id="MBW0500650.1"/>
    </source>
</evidence>
<proteinExistence type="predicted"/>
<gene>
    <name evidence="2" type="ORF">O181_040365</name>
</gene>
<keyword evidence="3" id="KW-1185">Reference proteome</keyword>
<organism evidence="2 3">
    <name type="scientific">Austropuccinia psidii MF-1</name>
    <dbReference type="NCBI Taxonomy" id="1389203"/>
    <lineage>
        <taxon>Eukaryota</taxon>
        <taxon>Fungi</taxon>
        <taxon>Dikarya</taxon>
        <taxon>Basidiomycota</taxon>
        <taxon>Pucciniomycotina</taxon>
        <taxon>Pucciniomycetes</taxon>
        <taxon>Pucciniales</taxon>
        <taxon>Sphaerophragmiaceae</taxon>
        <taxon>Austropuccinia</taxon>
    </lineage>
</organism>
<evidence type="ECO:0000313" key="3">
    <source>
        <dbReference type="Proteomes" id="UP000765509"/>
    </source>
</evidence>